<gene>
    <name evidence="1" type="primary">jg15</name>
    <name evidence="1" type="ORF">PAEG_LOCUS6615</name>
</gene>
<comment type="caution">
    <text evidence="1">The sequence shown here is derived from an EMBL/GenBank/DDBJ whole genome shotgun (WGS) entry which is preliminary data.</text>
</comment>
<protein>
    <submittedName>
        <fullName evidence="1">Jg15 protein</fullName>
    </submittedName>
</protein>
<reference evidence="1" key="1">
    <citation type="submission" date="2022-03" db="EMBL/GenBank/DDBJ databases">
        <authorList>
            <person name="Lindestad O."/>
        </authorList>
    </citation>
    <scope>NUCLEOTIDE SEQUENCE</scope>
</reference>
<sequence>MRRSVEELELPTSTSREAKVAMGAAHRSENRWMLGFQGVRVAPRIVFADPQRDGQTKPSKLQSTCRTVAPARVVWKSLRWTLVQLYFSDNLWTKQSTPQTIA</sequence>
<name>A0A8S4QZU2_9NEOP</name>
<evidence type="ECO:0000313" key="2">
    <source>
        <dbReference type="Proteomes" id="UP000838756"/>
    </source>
</evidence>
<evidence type="ECO:0000313" key="1">
    <source>
        <dbReference type="EMBL" id="CAH2220614.1"/>
    </source>
</evidence>
<dbReference type="Proteomes" id="UP000838756">
    <property type="component" value="Unassembled WGS sequence"/>
</dbReference>
<keyword evidence="2" id="KW-1185">Reference proteome</keyword>
<dbReference type="EMBL" id="CAKXAJ010020171">
    <property type="protein sequence ID" value="CAH2220614.1"/>
    <property type="molecule type" value="Genomic_DNA"/>
</dbReference>
<proteinExistence type="predicted"/>
<dbReference type="AlphaFoldDB" id="A0A8S4QZU2"/>
<accession>A0A8S4QZU2</accession>
<organism evidence="1 2">
    <name type="scientific">Pararge aegeria aegeria</name>
    <dbReference type="NCBI Taxonomy" id="348720"/>
    <lineage>
        <taxon>Eukaryota</taxon>
        <taxon>Metazoa</taxon>
        <taxon>Ecdysozoa</taxon>
        <taxon>Arthropoda</taxon>
        <taxon>Hexapoda</taxon>
        <taxon>Insecta</taxon>
        <taxon>Pterygota</taxon>
        <taxon>Neoptera</taxon>
        <taxon>Endopterygota</taxon>
        <taxon>Lepidoptera</taxon>
        <taxon>Glossata</taxon>
        <taxon>Ditrysia</taxon>
        <taxon>Papilionoidea</taxon>
        <taxon>Nymphalidae</taxon>
        <taxon>Satyrinae</taxon>
        <taxon>Satyrini</taxon>
        <taxon>Parargina</taxon>
        <taxon>Pararge</taxon>
    </lineage>
</organism>